<reference evidence="3" key="1">
    <citation type="submission" date="2016-11" db="UniProtKB">
        <authorList>
            <consortium name="WormBaseParasite"/>
        </authorList>
    </citation>
    <scope>IDENTIFICATION</scope>
</reference>
<dbReference type="AlphaFoldDB" id="A0A1I7XU02"/>
<protein>
    <submittedName>
        <fullName evidence="3">Conserved secreted protein</fullName>
    </submittedName>
</protein>
<evidence type="ECO:0000313" key="2">
    <source>
        <dbReference type="Proteomes" id="UP000095283"/>
    </source>
</evidence>
<evidence type="ECO:0000256" key="1">
    <source>
        <dbReference type="SAM" id="SignalP"/>
    </source>
</evidence>
<evidence type="ECO:0000313" key="3">
    <source>
        <dbReference type="WBParaSite" id="Hba_20822"/>
    </source>
</evidence>
<accession>A0A1I7XU02</accession>
<dbReference type="WBParaSite" id="Hba_20822">
    <property type="protein sequence ID" value="Hba_20822"/>
    <property type="gene ID" value="Hba_20822"/>
</dbReference>
<keyword evidence="1" id="KW-0732">Signal</keyword>
<name>A0A1I7XU02_HETBA</name>
<feature type="chain" id="PRO_5009311403" evidence="1">
    <location>
        <begin position="20"/>
        <end position="103"/>
    </location>
</feature>
<feature type="signal peptide" evidence="1">
    <location>
        <begin position="1"/>
        <end position="19"/>
    </location>
</feature>
<proteinExistence type="predicted"/>
<organism evidence="2 3">
    <name type="scientific">Heterorhabditis bacteriophora</name>
    <name type="common">Entomopathogenic nematode worm</name>
    <dbReference type="NCBI Taxonomy" id="37862"/>
    <lineage>
        <taxon>Eukaryota</taxon>
        <taxon>Metazoa</taxon>
        <taxon>Ecdysozoa</taxon>
        <taxon>Nematoda</taxon>
        <taxon>Chromadorea</taxon>
        <taxon>Rhabditida</taxon>
        <taxon>Rhabditina</taxon>
        <taxon>Rhabditomorpha</taxon>
        <taxon>Strongyloidea</taxon>
        <taxon>Heterorhabditidae</taxon>
        <taxon>Heterorhabditis</taxon>
    </lineage>
</organism>
<keyword evidence="2" id="KW-1185">Reference proteome</keyword>
<sequence length="103" mass="11679">MFSVVFLAISVAFVALVRELSREVVLPASVKFFAVIVQRRRDVVKEIHTCSDSPTKPPEVPPELQQYPLLQVPTEQGFELEHEENVQTRPLGLLPKKEKLSKV</sequence>
<dbReference type="Proteomes" id="UP000095283">
    <property type="component" value="Unplaced"/>
</dbReference>